<dbReference type="InterPro" id="IPR034033">
    <property type="entry name" value="Serralysin-like"/>
</dbReference>
<dbReference type="Proteomes" id="UP000503222">
    <property type="component" value="Chromosome"/>
</dbReference>
<keyword evidence="8" id="KW-0378">Hydrolase</keyword>
<evidence type="ECO:0000313" key="8">
    <source>
        <dbReference type="EMBL" id="QIK79187.1"/>
    </source>
</evidence>
<dbReference type="InterPro" id="IPR001343">
    <property type="entry name" value="Hemolysn_Ca-bd"/>
</dbReference>
<dbReference type="GO" id="GO:0008237">
    <property type="term" value="F:metallopeptidase activity"/>
    <property type="evidence" value="ECO:0007669"/>
    <property type="project" value="UniProtKB-KW"/>
</dbReference>
<evidence type="ECO:0000256" key="2">
    <source>
        <dbReference type="ARBA" id="ARBA00004613"/>
    </source>
</evidence>
<feature type="compositionally biased region" description="Gly residues" evidence="6">
    <location>
        <begin position="540"/>
        <end position="560"/>
    </location>
</feature>
<dbReference type="Pfam" id="PF04151">
    <property type="entry name" value="PPC"/>
    <property type="match status" value="1"/>
</dbReference>
<dbReference type="InterPro" id="IPR006026">
    <property type="entry name" value="Peptidase_Metallo"/>
</dbReference>
<dbReference type="InterPro" id="IPR013858">
    <property type="entry name" value="Peptidase_M10B_C"/>
</dbReference>
<feature type="domain" description="Peptidase metallopeptidase" evidence="7">
    <location>
        <begin position="139"/>
        <end position="295"/>
    </location>
</feature>
<reference evidence="8 9" key="1">
    <citation type="submission" date="2020-03" db="EMBL/GenBank/DDBJ databases">
        <title>Sphingomonas sp. nov., isolated from fish.</title>
        <authorList>
            <person name="Hyun D.-W."/>
            <person name="Bae J.-W."/>
        </authorList>
    </citation>
    <scope>NUCLEOTIDE SEQUENCE [LARGE SCALE GENOMIC DNA]</scope>
    <source>
        <strain evidence="8 9">HDW15B</strain>
    </source>
</reference>
<dbReference type="InterPro" id="IPR018511">
    <property type="entry name" value="Hemolysin-typ_Ca-bd_CS"/>
</dbReference>
<evidence type="ECO:0000256" key="6">
    <source>
        <dbReference type="SAM" id="MobiDB-lite"/>
    </source>
</evidence>
<evidence type="ECO:0000256" key="4">
    <source>
        <dbReference type="ARBA" id="ARBA00022525"/>
    </source>
</evidence>
<evidence type="ECO:0000256" key="1">
    <source>
        <dbReference type="ARBA" id="ARBA00001913"/>
    </source>
</evidence>
<dbReference type="AlphaFoldDB" id="A0A6G7YR27"/>
<dbReference type="Gene3D" id="3.40.390.10">
    <property type="entry name" value="Collagenase (Catalytic Domain)"/>
    <property type="match status" value="1"/>
</dbReference>
<dbReference type="Pfam" id="PF08548">
    <property type="entry name" value="Peptidase_M10_C"/>
    <property type="match status" value="2"/>
</dbReference>
<organism evidence="8 9">
    <name type="scientific">Sphingomonas piscis</name>
    <dbReference type="NCBI Taxonomy" id="2714943"/>
    <lineage>
        <taxon>Bacteria</taxon>
        <taxon>Pseudomonadati</taxon>
        <taxon>Pseudomonadota</taxon>
        <taxon>Alphaproteobacteria</taxon>
        <taxon>Sphingomonadales</taxon>
        <taxon>Sphingomonadaceae</taxon>
        <taxon>Sphingomonas</taxon>
    </lineage>
</organism>
<evidence type="ECO:0000313" key="9">
    <source>
        <dbReference type="Proteomes" id="UP000503222"/>
    </source>
</evidence>
<evidence type="ECO:0000256" key="3">
    <source>
        <dbReference type="ARBA" id="ARBA00009490"/>
    </source>
</evidence>
<dbReference type="RefSeq" id="WP_166411578.1">
    <property type="nucleotide sequence ID" value="NZ_CP049869.1"/>
</dbReference>
<comment type="similarity">
    <text evidence="3">Belongs to the peptidase M10B family.</text>
</comment>
<dbReference type="Pfam" id="PF00353">
    <property type="entry name" value="HemolysinCabind"/>
    <property type="match status" value="4"/>
</dbReference>
<dbReference type="SUPFAM" id="SSF89260">
    <property type="entry name" value="Collagen-binding domain"/>
    <property type="match status" value="1"/>
</dbReference>
<dbReference type="GO" id="GO:0005509">
    <property type="term" value="F:calcium ion binding"/>
    <property type="evidence" value="ECO:0007669"/>
    <property type="project" value="InterPro"/>
</dbReference>
<comment type="cofactor">
    <cofactor evidence="1">
        <name>Ca(2+)</name>
        <dbReference type="ChEBI" id="CHEBI:29108"/>
    </cofactor>
</comment>
<feature type="region of interest" description="Disordered" evidence="6">
    <location>
        <begin position="540"/>
        <end position="569"/>
    </location>
</feature>
<dbReference type="EMBL" id="CP049869">
    <property type="protein sequence ID" value="QIK79187.1"/>
    <property type="molecule type" value="Genomic_DNA"/>
</dbReference>
<dbReference type="InterPro" id="IPR050557">
    <property type="entry name" value="RTX_toxin/Mannuronan_C5-epim"/>
</dbReference>
<dbReference type="Pfam" id="PF10462">
    <property type="entry name" value="Peptidase_M66"/>
    <property type="match status" value="1"/>
</dbReference>
<keyword evidence="8" id="KW-0482">Metalloprotease</keyword>
<dbReference type="SUPFAM" id="SSF55486">
    <property type="entry name" value="Metalloproteases ('zincins'), catalytic domain"/>
    <property type="match status" value="1"/>
</dbReference>
<dbReference type="PANTHER" id="PTHR38340:SF1">
    <property type="entry name" value="S-LAYER PROTEIN"/>
    <property type="match status" value="1"/>
</dbReference>
<keyword evidence="8" id="KW-0645">Protease</keyword>
<accession>A0A6G7YR27</accession>
<dbReference type="PRINTS" id="PR00313">
    <property type="entry name" value="CABNDNGRPT"/>
</dbReference>
<dbReference type="GO" id="GO:0005615">
    <property type="term" value="C:extracellular space"/>
    <property type="evidence" value="ECO:0007669"/>
    <property type="project" value="InterPro"/>
</dbReference>
<dbReference type="CDD" id="cd04277">
    <property type="entry name" value="ZnMc_serralysin_like"/>
    <property type="match status" value="1"/>
</dbReference>
<comment type="subcellular location">
    <subcellularLocation>
        <location evidence="2">Secreted</location>
    </subcellularLocation>
</comment>
<dbReference type="InterPro" id="IPR024079">
    <property type="entry name" value="MetalloPept_cat_dom_sf"/>
</dbReference>
<dbReference type="Gene3D" id="2.60.120.380">
    <property type="match status" value="1"/>
</dbReference>
<evidence type="ECO:0000256" key="5">
    <source>
        <dbReference type="ARBA" id="ARBA00022737"/>
    </source>
</evidence>
<protein>
    <submittedName>
        <fullName evidence="8">Matrixin family metalloprotease</fullName>
    </submittedName>
</protein>
<dbReference type="KEGG" id="spii:G7077_10060"/>
<dbReference type="InterPro" id="IPR011049">
    <property type="entry name" value="Serralysin-like_metalloprot_C"/>
</dbReference>
<keyword evidence="4" id="KW-0964">Secreted</keyword>
<dbReference type="Gene3D" id="2.150.10.10">
    <property type="entry name" value="Serralysin-like metalloprotease, C-terminal"/>
    <property type="match status" value="2"/>
</dbReference>
<dbReference type="PROSITE" id="PS00330">
    <property type="entry name" value="HEMOLYSIN_CALCIUM"/>
    <property type="match status" value="5"/>
</dbReference>
<proteinExistence type="inferred from homology"/>
<dbReference type="SUPFAM" id="SSF51120">
    <property type="entry name" value="beta-Roll"/>
    <property type="match status" value="3"/>
</dbReference>
<dbReference type="InterPro" id="IPR007280">
    <property type="entry name" value="Peptidase_C_arc/bac"/>
</dbReference>
<sequence length="868" mass="88710">MVDVPGDGSTTSTIGIGDTVAGTIETAGDHDWYRITLTAGQRIEVQMTIAGGTPMEDPFLRIRDSSGQELASNDDGGDGRSARIGFEATRSGTYYIDASAWEPDSPTPGYTGTGTYQLAVKNYVAPSAWNNDQISNQLTSGYWEGDAHHFNVTQGGSLTVDLQGLGSNAQVLAREALGLWGDTIGVTFREVSGGAQITFDDNDEGASTSDQWNGGIISSAKINVASDWAPNSGSGLNSYLFQTFIHEIGHALGLGHAGDYNEEAKYPFDASYSNDGWPITVMSYFSQGESSYYSSRNFSGVYVVTPMVADVMGMATLYGLSTTTRTGNTVYGIANSAYGTMADRQVYDAARFPNVAVTVFDSGGTDTLNYASFSSSQRIDLNPEAFSNVAGLTGNLSIARGVTIENAIGGSGGDSLIGNGAGNLLVGNGGADNIQGNDGDDVLTGGSGSDTLSGGGGADVFADSRGNLNGDTITDFLVGDRLRFTDATSGSFTYSLSGSVLTFTGGTLTFSNSVSGTLLSEAASGGGVDLYFSGASSPGTGTGSGTGTGTGTGTGAGTGTGSTISGSGGADHLVGTSLGDTLRGFDGDDRISGGAGADVLDGGNGGDFISADAENSFDNLREVDQIFGGAGNDMIFSGYGDIVDGGAGFDTIGLSYVGATAGIDGDTRVLHAGQALVAGAGTFQNVERFSDIALTAYNDRMVIGDQHDPAVVRSWDGDDYLIGQEVSITMYGGNGNDMLVGSTSGDVLYGETGNDTLMGYLGSDELWGGSGADRFMVTRLNTTARIGDFERGSDKLDVSSLDANSGAGGDQAFAFIGSANFSGSAGELRYFGSGAGYSVEGDVNGDRVADFLITLGSVANVSASDFML</sequence>
<dbReference type="PANTHER" id="PTHR38340">
    <property type="entry name" value="S-LAYER PROTEIN"/>
    <property type="match status" value="1"/>
</dbReference>
<name>A0A6G7YR27_9SPHN</name>
<gene>
    <name evidence="8" type="ORF">G7077_10060</name>
</gene>
<keyword evidence="5" id="KW-0677">Repeat</keyword>
<dbReference type="SMART" id="SM00235">
    <property type="entry name" value="ZnMc"/>
    <property type="match status" value="1"/>
</dbReference>
<dbReference type="GO" id="GO:0006508">
    <property type="term" value="P:proteolysis"/>
    <property type="evidence" value="ECO:0007669"/>
    <property type="project" value="UniProtKB-KW"/>
</dbReference>
<dbReference type="GO" id="GO:0008270">
    <property type="term" value="F:zinc ion binding"/>
    <property type="evidence" value="ECO:0007669"/>
    <property type="project" value="InterPro"/>
</dbReference>
<evidence type="ECO:0000259" key="7">
    <source>
        <dbReference type="SMART" id="SM00235"/>
    </source>
</evidence>
<keyword evidence="9" id="KW-1185">Reference proteome</keyword>